<evidence type="ECO:0000256" key="6">
    <source>
        <dbReference type="ARBA" id="ARBA00023014"/>
    </source>
</evidence>
<accession>A0A4R3MSK8</accession>
<gene>
    <name evidence="8" type="ORF">EDC18_10228</name>
</gene>
<dbReference type="PANTHER" id="PTHR30352">
    <property type="entry name" value="PYRUVATE FORMATE-LYASE-ACTIVATING ENZYME"/>
    <property type="match status" value="1"/>
</dbReference>
<dbReference type="InterPro" id="IPR058240">
    <property type="entry name" value="rSAM_sf"/>
</dbReference>
<evidence type="ECO:0000313" key="9">
    <source>
        <dbReference type="Proteomes" id="UP000294902"/>
    </source>
</evidence>
<dbReference type="Pfam" id="PF13353">
    <property type="entry name" value="Fer4_12"/>
    <property type="match status" value="1"/>
</dbReference>
<evidence type="ECO:0000256" key="3">
    <source>
        <dbReference type="ARBA" id="ARBA00022691"/>
    </source>
</evidence>
<dbReference type="GO" id="GO:0051539">
    <property type="term" value="F:4 iron, 4 sulfur cluster binding"/>
    <property type="evidence" value="ECO:0007669"/>
    <property type="project" value="UniProtKB-KW"/>
</dbReference>
<keyword evidence="2" id="KW-0004">4Fe-4S</keyword>
<keyword evidence="9" id="KW-1185">Reference proteome</keyword>
<dbReference type="Gene3D" id="3.20.20.70">
    <property type="entry name" value="Aldolase class I"/>
    <property type="match status" value="1"/>
</dbReference>
<evidence type="ECO:0000313" key="8">
    <source>
        <dbReference type="EMBL" id="TCT16014.1"/>
    </source>
</evidence>
<dbReference type="InterPro" id="IPR013785">
    <property type="entry name" value="Aldolase_TIM"/>
</dbReference>
<dbReference type="PANTHER" id="PTHR30352:SF2">
    <property type="entry name" value="ANAEROBIC RIBONUCLEOSIDE-TRIPHOSPHATE REDUCTASE-ACTIVATING PROTEIN"/>
    <property type="match status" value="1"/>
</dbReference>
<keyword evidence="3" id="KW-0949">S-adenosyl-L-methionine</keyword>
<dbReference type="CDD" id="cd01335">
    <property type="entry name" value="Radical_SAM"/>
    <property type="match status" value="1"/>
</dbReference>
<keyword evidence="6" id="KW-0411">Iron-sulfur</keyword>
<dbReference type="EC" id="1.97.1.-" evidence="7"/>
<dbReference type="AlphaFoldDB" id="A0A4R3MSK8"/>
<proteinExistence type="inferred from homology"/>
<dbReference type="SUPFAM" id="SSF102114">
    <property type="entry name" value="Radical SAM enzymes"/>
    <property type="match status" value="1"/>
</dbReference>
<evidence type="ECO:0000256" key="5">
    <source>
        <dbReference type="ARBA" id="ARBA00023004"/>
    </source>
</evidence>
<keyword evidence="7" id="KW-0560">Oxidoreductase</keyword>
<dbReference type="SFLD" id="SFLDS00029">
    <property type="entry name" value="Radical_SAM"/>
    <property type="match status" value="1"/>
</dbReference>
<keyword evidence="5" id="KW-0408">Iron</keyword>
<dbReference type="GO" id="GO:0046872">
    <property type="term" value="F:metal ion binding"/>
    <property type="evidence" value="ECO:0007669"/>
    <property type="project" value="UniProtKB-KW"/>
</dbReference>
<dbReference type="PIRSF" id="PIRSF000368">
    <property type="entry name" value="NrdG"/>
    <property type="match status" value="1"/>
</dbReference>
<comment type="cofactor">
    <cofactor evidence="1">
        <name>[4Fe-4S] cluster</name>
        <dbReference type="ChEBI" id="CHEBI:49883"/>
    </cofactor>
</comment>
<dbReference type="Proteomes" id="UP000294902">
    <property type="component" value="Unassembled WGS sequence"/>
</dbReference>
<dbReference type="RefSeq" id="WP_132250062.1">
    <property type="nucleotide sequence ID" value="NZ_SMAL01000002.1"/>
</dbReference>
<organism evidence="8 9">
    <name type="scientific">Natranaerovirga pectinivora</name>
    <dbReference type="NCBI Taxonomy" id="682400"/>
    <lineage>
        <taxon>Bacteria</taxon>
        <taxon>Bacillati</taxon>
        <taxon>Bacillota</taxon>
        <taxon>Clostridia</taxon>
        <taxon>Lachnospirales</taxon>
        <taxon>Natranaerovirgaceae</taxon>
        <taxon>Natranaerovirga</taxon>
    </lineage>
</organism>
<evidence type="ECO:0000256" key="7">
    <source>
        <dbReference type="PIRNR" id="PIRNR000368"/>
    </source>
</evidence>
<evidence type="ECO:0000256" key="4">
    <source>
        <dbReference type="ARBA" id="ARBA00022723"/>
    </source>
</evidence>
<dbReference type="InterPro" id="IPR012837">
    <property type="entry name" value="NrdG"/>
</dbReference>
<dbReference type="GO" id="GO:0004748">
    <property type="term" value="F:ribonucleoside-diphosphate reductase activity, thioredoxin disulfide as acceptor"/>
    <property type="evidence" value="ECO:0007669"/>
    <property type="project" value="TreeGrafter"/>
</dbReference>
<dbReference type="InterPro" id="IPR034457">
    <property type="entry name" value="Organic_radical-activating"/>
</dbReference>
<reference evidence="8 9" key="1">
    <citation type="submission" date="2019-03" db="EMBL/GenBank/DDBJ databases">
        <title>Genomic Encyclopedia of Type Strains, Phase IV (KMG-IV): sequencing the most valuable type-strain genomes for metagenomic binning, comparative biology and taxonomic classification.</title>
        <authorList>
            <person name="Goeker M."/>
        </authorList>
    </citation>
    <scope>NUCLEOTIDE SEQUENCE [LARGE SCALE GENOMIC DNA]</scope>
    <source>
        <strain evidence="8 9">DSM 24629</strain>
    </source>
</reference>
<keyword evidence="4" id="KW-0479">Metal-binding</keyword>
<dbReference type="InterPro" id="IPR007197">
    <property type="entry name" value="rSAM"/>
</dbReference>
<evidence type="ECO:0000256" key="1">
    <source>
        <dbReference type="ARBA" id="ARBA00001966"/>
    </source>
</evidence>
<name>A0A4R3MSK8_9FIRM</name>
<dbReference type="EMBL" id="SMAL01000002">
    <property type="protein sequence ID" value="TCT16014.1"/>
    <property type="molecule type" value="Genomic_DNA"/>
</dbReference>
<comment type="caution">
    <text evidence="8">The sequence shown here is derived from an EMBL/GenBank/DDBJ whole genome shotgun (WGS) entry which is preliminary data.</text>
</comment>
<dbReference type="GO" id="GO:0043365">
    <property type="term" value="F:[formate-C-acetyltransferase]-activating enzyme activity"/>
    <property type="evidence" value="ECO:0007669"/>
    <property type="project" value="InterPro"/>
</dbReference>
<dbReference type="OrthoDB" id="9782387at2"/>
<protein>
    <recommendedName>
        <fullName evidence="7">Anaerobic ribonucleoside-triphosphate reductase-activating protein</fullName>
        <ecNumber evidence="7">1.97.1.-</ecNumber>
    </recommendedName>
</protein>
<sequence>MLKQNRKDLPLDLSKKLNVAHINMCTEAEGPHKRMAIWFQGCNILCEGCCNTELQPIVTAHIMTLQEIVDIALESQKLYGIEGVTFLGGEPTLQEGLSELAKSIGNNNLGTILFTGKIVELLDEKLVYSIDLIVDGKFDEQQIDNNRNLIGSKNQRIHLLTDRYKKDMDWFYKVREKRVEVNIAQSTGVFISGDVL</sequence>
<comment type="similarity">
    <text evidence="7">Belongs to the organic radical-activating enzymes family.</text>
</comment>
<evidence type="ECO:0000256" key="2">
    <source>
        <dbReference type="ARBA" id="ARBA00022485"/>
    </source>
</evidence>
<comment type="function">
    <text evidence="7">Activation of anaerobic ribonucleoside-triphosphate reductase under anaerobic conditions by generation of an organic free radical, using S-adenosylmethionine and reduced flavodoxin as cosubstrates to produce 5'-deoxy-adenosine.</text>
</comment>